<dbReference type="PANTHER" id="PTHR33112:SF1">
    <property type="entry name" value="HETEROKARYON INCOMPATIBILITY DOMAIN-CONTAINING PROTEIN"/>
    <property type="match status" value="1"/>
</dbReference>
<keyword evidence="3" id="KW-1185">Reference proteome</keyword>
<accession>A0A8J2IA96</accession>
<dbReference type="PANTHER" id="PTHR33112">
    <property type="entry name" value="DOMAIN PROTEIN, PUTATIVE-RELATED"/>
    <property type="match status" value="1"/>
</dbReference>
<dbReference type="Proteomes" id="UP000676310">
    <property type="component" value="Unassembled WGS sequence"/>
</dbReference>
<name>A0A8J2IA96_9PLEO</name>
<dbReference type="InterPro" id="IPR010730">
    <property type="entry name" value="HET"/>
</dbReference>
<proteinExistence type="predicted"/>
<dbReference type="Pfam" id="PF06985">
    <property type="entry name" value="HET"/>
    <property type="match status" value="1"/>
</dbReference>
<dbReference type="GeneID" id="67020504"/>
<gene>
    <name evidence="2" type="ORF">ALTATR162_LOCUS8399</name>
</gene>
<sequence>MPSHDVSYVALSYRWGKGHTGSPDQQMDVLPSDVPASINDAIRVTQSLGLQYLWVDAYCVLQTDENDFRHQIRQMHLIYRSAEITIMAAGCMKAKSGLVGISIPREGVQTKGRYDKLSLTTFYLWPWTSVYYYQGWIQRAWTFQEAYFSRRRLVFTEEQVLFDCNEGVVSEDLQSSQIHYRYRLEKWEPGEEVRLVYNLIESYTGRVLTHNADILNAFDGIVGHFEQQEPPVRSHWGIPLLFDASGYLNGLLIGLCWAHPIQNGQIYRRQGFPSWSWAGWSRHLLAQYRLRRMPCTELSVADGMAVQVEKQNGLAETWKTFEEASPACTQRHHYSQRIHISAPSLEVRLHKEFDSLECHGGRIRGYRALIVQGEEYGYWWEEALLDSRFENLDLSPDTFGYQETRTCYAIYLFLADKMRCPHDDRHVRNTFAMLLVSKVGTNWERVGLWTPSFESKEDAQGFEQWLQGSQTYETRGFWIA</sequence>
<dbReference type="RefSeq" id="XP_043171964.1">
    <property type="nucleotide sequence ID" value="XM_043316029.1"/>
</dbReference>
<dbReference type="AlphaFoldDB" id="A0A8J2IA96"/>
<evidence type="ECO:0000313" key="3">
    <source>
        <dbReference type="Proteomes" id="UP000676310"/>
    </source>
</evidence>
<protein>
    <recommendedName>
        <fullName evidence="1">Heterokaryon incompatibility domain-containing protein</fullName>
    </recommendedName>
</protein>
<dbReference type="EMBL" id="CAJRGZ010000023">
    <property type="protein sequence ID" value="CAG5177830.1"/>
    <property type="molecule type" value="Genomic_DNA"/>
</dbReference>
<evidence type="ECO:0000259" key="1">
    <source>
        <dbReference type="Pfam" id="PF06985"/>
    </source>
</evidence>
<feature type="domain" description="Heterokaryon incompatibility" evidence="1">
    <location>
        <begin position="8"/>
        <end position="145"/>
    </location>
</feature>
<organism evidence="2 3">
    <name type="scientific">Alternaria atra</name>
    <dbReference type="NCBI Taxonomy" id="119953"/>
    <lineage>
        <taxon>Eukaryota</taxon>
        <taxon>Fungi</taxon>
        <taxon>Dikarya</taxon>
        <taxon>Ascomycota</taxon>
        <taxon>Pezizomycotina</taxon>
        <taxon>Dothideomycetes</taxon>
        <taxon>Pleosporomycetidae</taxon>
        <taxon>Pleosporales</taxon>
        <taxon>Pleosporineae</taxon>
        <taxon>Pleosporaceae</taxon>
        <taxon>Alternaria</taxon>
        <taxon>Alternaria sect. Ulocladioides</taxon>
    </lineage>
</organism>
<evidence type="ECO:0000313" key="2">
    <source>
        <dbReference type="EMBL" id="CAG5177830.1"/>
    </source>
</evidence>
<dbReference type="OrthoDB" id="5428863at2759"/>
<reference evidence="2" key="1">
    <citation type="submission" date="2021-05" db="EMBL/GenBank/DDBJ databases">
        <authorList>
            <person name="Stam R."/>
        </authorList>
    </citation>
    <scope>NUCLEOTIDE SEQUENCE</scope>
    <source>
        <strain evidence="2">CS162</strain>
    </source>
</reference>
<comment type="caution">
    <text evidence="2">The sequence shown here is derived from an EMBL/GenBank/DDBJ whole genome shotgun (WGS) entry which is preliminary data.</text>
</comment>